<evidence type="ECO:0000313" key="3">
    <source>
        <dbReference type="EMBL" id="TNV12853.1"/>
    </source>
</evidence>
<evidence type="ECO:0000313" key="2">
    <source>
        <dbReference type="EMBL" id="MBB4093774.1"/>
    </source>
</evidence>
<dbReference type="EMBL" id="VEWK01000004">
    <property type="protein sequence ID" value="TNV12853.1"/>
    <property type="molecule type" value="Genomic_DNA"/>
</dbReference>
<comment type="caution">
    <text evidence="3">The sequence shown here is derived from an EMBL/GenBank/DDBJ whole genome shotgun (WGS) entry which is preliminary data.</text>
</comment>
<gene>
    <name evidence="3" type="ORF">FIB18_09935</name>
    <name evidence="2" type="ORF">GGQ79_002286</name>
</gene>
<feature type="chain" id="PRO_5044619100" evidence="1">
    <location>
        <begin position="27"/>
        <end position="116"/>
    </location>
</feature>
<proteinExistence type="predicted"/>
<reference evidence="3" key="2">
    <citation type="submission" date="2019-06" db="EMBL/GenBank/DDBJ databases">
        <authorList>
            <person name="Hu M."/>
        </authorList>
    </citation>
    <scope>NUCLEOTIDE SEQUENCE</scope>
    <source>
        <strain evidence="3">08RB2639</strain>
    </source>
</reference>
<name>A0A5C5CND6_9HYPH</name>
<sequence>MRNKFILSIFLFLGFSVAPSLPQAMAELVGPVARELMVESTDNLENPDATAVLNRLPTENSIFRVHIRNVIRAMKTGLTPRENRNKSERFLRTKKNPAPRPGFAFLMLEVIRQPKP</sequence>
<organism evidence="3 4">
    <name type="scientific">Brucella pecoris</name>
    <dbReference type="NCBI Taxonomy" id="867683"/>
    <lineage>
        <taxon>Bacteria</taxon>
        <taxon>Pseudomonadati</taxon>
        <taxon>Pseudomonadota</taxon>
        <taxon>Alphaproteobacteria</taxon>
        <taxon>Hyphomicrobiales</taxon>
        <taxon>Brucellaceae</taxon>
        <taxon>Brucella/Ochrobactrum group</taxon>
        <taxon>Brucella</taxon>
    </lineage>
</organism>
<dbReference type="Proteomes" id="UP000553980">
    <property type="component" value="Unassembled WGS sequence"/>
</dbReference>
<dbReference type="Proteomes" id="UP000313390">
    <property type="component" value="Unassembled WGS sequence"/>
</dbReference>
<keyword evidence="1" id="KW-0732">Signal</keyword>
<evidence type="ECO:0000313" key="4">
    <source>
        <dbReference type="Proteomes" id="UP000313390"/>
    </source>
</evidence>
<reference evidence="3 4" key="1">
    <citation type="journal article" date="2011" name="Int. J. Syst. Evol. Microbiol.">
        <title>Ochrobactrum pecoris sp. nov., isolated from farm animals.</title>
        <authorList>
            <person name="Kampfer P."/>
            <person name="Huber B."/>
            <person name="Busse H.J."/>
            <person name="Scholz H.C."/>
            <person name="Tomaso H."/>
            <person name="Hotzel H."/>
            <person name="Melzer F."/>
        </authorList>
    </citation>
    <scope>NUCLEOTIDE SEQUENCE [LARGE SCALE GENOMIC DNA]</scope>
    <source>
        <strain evidence="3 4">08RB2639</strain>
    </source>
</reference>
<dbReference type="AlphaFoldDB" id="A0A5C5CND6"/>
<evidence type="ECO:0000256" key="1">
    <source>
        <dbReference type="SAM" id="SignalP"/>
    </source>
</evidence>
<evidence type="ECO:0000313" key="5">
    <source>
        <dbReference type="Proteomes" id="UP000553980"/>
    </source>
</evidence>
<protein>
    <submittedName>
        <fullName evidence="2">Ni,Fe-hydrogenase I large subunit</fullName>
    </submittedName>
</protein>
<dbReference type="RefSeq" id="WP_140020558.1">
    <property type="nucleotide sequence ID" value="NZ_JACIEX010000004.1"/>
</dbReference>
<dbReference type="EMBL" id="JACIEX010000004">
    <property type="protein sequence ID" value="MBB4093774.1"/>
    <property type="molecule type" value="Genomic_DNA"/>
</dbReference>
<reference evidence="2 5" key="3">
    <citation type="submission" date="2020-08" db="EMBL/GenBank/DDBJ databases">
        <title>Genomic Encyclopedia of Type Strains, Phase IV (KMG-IV): sequencing the most valuable type-strain genomes for metagenomic binning, comparative biology and taxonomic classification.</title>
        <authorList>
            <person name="Goeker M."/>
        </authorList>
    </citation>
    <scope>NUCLEOTIDE SEQUENCE [LARGE SCALE GENOMIC DNA]</scope>
    <source>
        <strain evidence="2 5">DSM 23868</strain>
    </source>
</reference>
<keyword evidence="5" id="KW-1185">Reference proteome</keyword>
<feature type="signal peptide" evidence="1">
    <location>
        <begin position="1"/>
        <end position="26"/>
    </location>
</feature>
<accession>A0A5C5CND6</accession>